<dbReference type="OrthoDB" id="2121828at2759"/>
<evidence type="ECO:0000313" key="17">
    <source>
        <dbReference type="EMBL" id="KAJ1686463.1"/>
    </source>
</evidence>
<dbReference type="PANTHER" id="PTHR11709:SF9">
    <property type="entry name" value="LACCASE-7"/>
    <property type="match status" value="1"/>
</dbReference>
<evidence type="ECO:0000256" key="12">
    <source>
        <dbReference type="ARBA" id="ARBA00023185"/>
    </source>
</evidence>
<evidence type="ECO:0000256" key="4">
    <source>
        <dbReference type="ARBA" id="ARBA00010609"/>
    </source>
</evidence>
<dbReference type="CDD" id="cd13875">
    <property type="entry name" value="CuRO_2_LCC_plant"/>
    <property type="match status" value="1"/>
</dbReference>
<evidence type="ECO:0000259" key="15">
    <source>
        <dbReference type="Pfam" id="PF07731"/>
    </source>
</evidence>
<proteinExistence type="inferred from homology"/>
<gene>
    <name evidence="17" type="ORF">LUZ63_017853</name>
</gene>
<dbReference type="FunFam" id="2.60.40.420:FF:000049">
    <property type="entry name" value="Laccase"/>
    <property type="match status" value="1"/>
</dbReference>
<dbReference type="EC" id="1.10.3.2" evidence="5 13"/>
<dbReference type="InterPro" id="IPR034288">
    <property type="entry name" value="CuRO_1_LCC"/>
</dbReference>
<keyword evidence="6 13" id="KW-0052">Apoplast</keyword>
<keyword evidence="18" id="KW-1185">Reference proteome</keyword>
<evidence type="ECO:0000259" key="16">
    <source>
        <dbReference type="Pfam" id="PF07732"/>
    </source>
</evidence>
<evidence type="ECO:0000256" key="2">
    <source>
        <dbReference type="ARBA" id="ARBA00002075"/>
    </source>
</evidence>
<dbReference type="InterPro" id="IPR001117">
    <property type="entry name" value="Cu-oxidase_2nd"/>
</dbReference>
<keyword evidence="9 13" id="KW-0677">Repeat</keyword>
<evidence type="ECO:0000256" key="1">
    <source>
        <dbReference type="ARBA" id="ARBA00000349"/>
    </source>
</evidence>
<dbReference type="InterPro" id="IPR017761">
    <property type="entry name" value="Laccase"/>
</dbReference>
<evidence type="ECO:0000256" key="11">
    <source>
        <dbReference type="ARBA" id="ARBA00023008"/>
    </source>
</evidence>
<evidence type="ECO:0000256" key="8">
    <source>
        <dbReference type="ARBA" id="ARBA00022723"/>
    </source>
</evidence>
<feature type="domain" description="Plastocyanin-like" evidence="14">
    <location>
        <begin position="157"/>
        <end position="305"/>
    </location>
</feature>
<dbReference type="GO" id="GO:0052716">
    <property type="term" value="F:hydroquinone:oxygen oxidoreductase activity"/>
    <property type="evidence" value="ECO:0007669"/>
    <property type="project" value="UniProtKB-EC"/>
</dbReference>
<evidence type="ECO:0000259" key="14">
    <source>
        <dbReference type="Pfam" id="PF00394"/>
    </source>
</evidence>
<dbReference type="NCBIfam" id="TIGR03389">
    <property type="entry name" value="laccase"/>
    <property type="match status" value="1"/>
</dbReference>
<dbReference type="AlphaFoldDB" id="A0A9Q0C375"/>
<reference evidence="17" key="1">
    <citation type="journal article" date="2022" name="Cell">
        <title>Repeat-based holocentromeres influence genome architecture and karyotype evolution.</title>
        <authorList>
            <person name="Hofstatter P.G."/>
            <person name="Thangavel G."/>
            <person name="Lux T."/>
            <person name="Neumann P."/>
            <person name="Vondrak T."/>
            <person name="Novak P."/>
            <person name="Zhang M."/>
            <person name="Costa L."/>
            <person name="Castellani M."/>
            <person name="Scott A."/>
            <person name="Toegelov H."/>
            <person name="Fuchs J."/>
            <person name="Mata-Sucre Y."/>
            <person name="Dias Y."/>
            <person name="Vanzela A.L.L."/>
            <person name="Huettel B."/>
            <person name="Almeida C.C.S."/>
            <person name="Simkova H."/>
            <person name="Souza G."/>
            <person name="Pedrosa-Harand A."/>
            <person name="Macas J."/>
            <person name="Mayer K.F.X."/>
            <person name="Houben A."/>
            <person name="Marques A."/>
        </authorList>
    </citation>
    <scope>NUCLEOTIDE SEQUENCE</scope>
    <source>
        <strain evidence="17">RhyBre1mFocal</strain>
    </source>
</reference>
<comment type="similarity">
    <text evidence="4 13">Belongs to the multicopper oxidase family.</text>
</comment>
<dbReference type="GO" id="GO:0048046">
    <property type="term" value="C:apoplast"/>
    <property type="evidence" value="ECO:0007669"/>
    <property type="project" value="UniProtKB-SubCell"/>
</dbReference>
<keyword evidence="7 13" id="KW-0964">Secreted</keyword>
<feature type="domain" description="Plastocyanin-like" evidence="16">
    <location>
        <begin position="29"/>
        <end position="142"/>
    </location>
</feature>
<feature type="chain" id="PRO_5040537495" description="Laccase" evidence="13">
    <location>
        <begin position="21"/>
        <end position="566"/>
    </location>
</feature>
<dbReference type="Gene3D" id="2.60.40.420">
    <property type="entry name" value="Cupredoxins - blue copper proteins"/>
    <property type="match status" value="3"/>
</dbReference>
<accession>A0A9Q0C375</accession>
<comment type="catalytic activity">
    <reaction evidence="1 13">
        <text>4 hydroquinone + O2 = 4 benzosemiquinone + 2 H2O</text>
        <dbReference type="Rhea" id="RHEA:11276"/>
        <dbReference type="ChEBI" id="CHEBI:15377"/>
        <dbReference type="ChEBI" id="CHEBI:15379"/>
        <dbReference type="ChEBI" id="CHEBI:17594"/>
        <dbReference type="ChEBI" id="CHEBI:17977"/>
        <dbReference type="EC" id="1.10.3.2"/>
    </reaction>
</comment>
<feature type="domain" description="Plastocyanin-like" evidence="15">
    <location>
        <begin position="416"/>
        <end position="548"/>
    </location>
</feature>
<feature type="signal peptide" evidence="13">
    <location>
        <begin position="1"/>
        <end position="20"/>
    </location>
</feature>
<dbReference type="InterPro" id="IPR034285">
    <property type="entry name" value="CuRO_2_LCC"/>
</dbReference>
<dbReference type="InterPro" id="IPR002355">
    <property type="entry name" value="Cu_oxidase_Cu_BS"/>
</dbReference>
<dbReference type="Pfam" id="PF00394">
    <property type="entry name" value="Cu-oxidase"/>
    <property type="match status" value="1"/>
</dbReference>
<dbReference type="CDD" id="cd13897">
    <property type="entry name" value="CuRO_3_LCC_plant"/>
    <property type="match status" value="1"/>
</dbReference>
<evidence type="ECO:0000256" key="10">
    <source>
        <dbReference type="ARBA" id="ARBA00023002"/>
    </source>
</evidence>
<dbReference type="EMBL" id="JAMQYH010000005">
    <property type="protein sequence ID" value="KAJ1686463.1"/>
    <property type="molecule type" value="Genomic_DNA"/>
</dbReference>
<comment type="caution">
    <text evidence="17">The sequence shown here is derived from an EMBL/GenBank/DDBJ whole genome shotgun (WGS) entry which is preliminary data.</text>
</comment>
<evidence type="ECO:0000256" key="5">
    <source>
        <dbReference type="ARBA" id="ARBA00012297"/>
    </source>
</evidence>
<dbReference type="InterPro" id="IPR045087">
    <property type="entry name" value="Cu-oxidase_fam"/>
</dbReference>
<protein>
    <recommendedName>
        <fullName evidence="5 13">Laccase</fullName>
        <ecNumber evidence="5 13">1.10.3.2</ecNumber>
    </recommendedName>
    <alternativeName>
        <fullName evidence="13">Benzenediol:oxygen oxidoreductase</fullName>
    </alternativeName>
    <alternativeName>
        <fullName evidence="13">Diphenol oxidase</fullName>
    </alternativeName>
    <alternativeName>
        <fullName evidence="13">Urishiol oxidase</fullName>
    </alternativeName>
</protein>
<dbReference type="PANTHER" id="PTHR11709">
    <property type="entry name" value="MULTI-COPPER OXIDASE"/>
    <property type="match status" value="1"/>
</dbReference>
<dbReference type="Pfam" id="PF07731">
    <property type="entry name" value="Cu-oxidase_2"/>
    <property type="match status" value="1"/>
</dbReference>
<dbReference type="InterPro" id="IPR011706">
    <property type="entry name" value="Cu-oxidase_C"/>
</dbReference>
<sequence>MVNFLALTFLCVLFGSVADAAIVEHTFHVQNLTITRLCETRVITSINGHLPGPKIEAHEGDTIVVHVINQSPYNISIHWHGMFQRLTPWSDGPDMITQCPIQPGNRYTYRYNVTGQEGTLWWHAHVSYLRATAHGALIIRPRHGVKAYPFTRPDKEETIILGEWWNANVVDVEQEALNSGGAANISDAYTINGKPGDLYNCSEDQTHKLEVESGKIYFLRIINAALNTEFFFKVADHNFTVVAIDAGYTDPYETDTIVIAPGQTVDALMRADADPGRYYLAASPYESTIGLPFANITTRGIVEYVSNVSASSYSDSTPIMPVMPVANDSDTTYRFYTNITGLVRSNSPAVPLQVDEDMLVIYGLGLTPCRPSQTKCNATIGSIAASMNNVSFLFPTKTSLLEAFYKNEPDVYTEDFPEKPPTTFDFTNASAITNIFTAKGTKVKKVKYNSTVQVVLQNTAIIGTENHPIHLHGFNFFVLAQGLGNFNESTAVKKYNLVNPQVRNTIAVPAGGWAVIRFVANNPGIWIMHCHFDVHLPLGLAMAFEVENGPTPNDVVPPPPEDYPTC</sequence>
<evidence type="ECO:0000256" key="3">
    <source>
        <dbReference type="ARBA" id="ARBA00004271"/>
    </source>
</evidence>
<keyword evidence="10 13" id="KW-0560">Oxidoreductase</keyword>
<comment type="subcellular location">
    <subcellularLocation>
        <location evidence="3 13">Secreted</location>
        <location evidence="3 13">Extracellular space</location>
        <location evidence="3 13">Apoplast</location>
    </subcellularLocation>
</comment>
<dbReference type="Pfam" id="PF07732">
    <property type="entry name" value="Cu-oxidase_3"/>
    <property type="match status" value="1"/>
</dbReference>
<name>A0A9Q0C375_9POAL</name>
<comment type="function">
    <text evidence="2 13">Lignin degradation and detoxification of lignin-derived products.</text>
</comment>
<dbReference type="PROSITE" id="PS00080">
    <property type="entry name" value="MULTICOPPER_OXIDASE2"/>
    <property type="match status" value="1"/>
</dbReference>
<dbReference type="InterPro" id="IPR034289">
    <property type="entry name" value="CuRO_3_LCC"/>
</dbReference>
<dbReference type="CDD" id="cd13849">
    <property type="entry name" value="CuRO_1_LCC_plant"/>
    <property type="match status" value="1"/>
</dbReference>
<comment type="cofactor">
    <cofactor evidence="13">
        <name>Cu cation</name>
        <dbReference type="ChEBI" id="CHEBI:23378"/>
    </cofactor>
    <text evidence="13">Binds 4 Cu cations per monomer.</text>
</comment>
<dbReference type="GO" id="GO:0046274">
    <property type="term" value="P:lignin catabolic process"/>
    <property type="evidence" value="ECO:0007669"/>
    <property type="project" value="UniProtKB-KW"/>
</dbReference>
<evidence type="ECO:0000256" key="6">
    <source>
        <dbReference type="ARBA" id="ARBA00022523"/>
    </source>
</evidence>
<dbReference type="SUPFAM" id="SSF49503">
    <property type="entry name" value="Cupredoxins"/>
    <property type="match status" value="3"/>
</dbReference>
<dbReference type="InterPro" id="IPR008972">
    <property type="entry name" value="Cupredoxin"/>
</dbReference>
<keyword evidence="12 13" id="KW-0439">Lignin degradation</keyword>
<evidence type="ECO:0000256" key="9">
    <source>
        <dbReference type="ARBA" id="ARBA00022737"/>
    </source>
</evidence>
<dbReference type="GO" id="GO:0005507">
    <property type="term" value="F:copper ion binding"/>
    <property type="evidence" value="ECO:0007669"/>
    <property type="project" value="InterPro"/>
</dbReference>
<evidence type="ECO:0000256" key="13">
    <source>
        <dbReference type="RuleBase" id="RU361119"/>
    </source>
</evidence>
<dbReference type="Proteomes" id="UP001151287">
    <property type="component" value="Unassembled WGS sequence"/>
</dbReference>
<evidence type="ECO:0000256" key="7">
    <source>
        <dbReference type="ARBA" id="ARBA00022525"/>
    </source>
</evidence>
<evidence type="ECO:0000313" key="18">
    <source>
        <dbReference type="Proteomes" id="UP001151287"/>
    </source>
</evidence>
<keyword evidence="13" id="KW-0732">Signal</keyword>
<keyword evidence="11 13" id="KW-0186">Copper</keyword>
<keyword evidence="8 13" id="KW-0479">Metal-binding</keyword>
<organism evidence="17 18">
    <name type="scientific">Rhynchospora breviuscula</name>
    <dbReference type="NCBI Taxonomy" id="2022672"/>
    <lineage>
        <taxon>Eukaryota</taxon>
        <taxon>Viridiplantae</taxon>
        <taxon>Streptophyta</taxon>
        <taxon>Embryophyta</taxon>
        <taxon>Tracheophyta</taxon>
        <taxon>Spermatophyta</taxon>
        <taxon>Magnoliopsida</taxon>
        <taxon>Liliopsida</taxon>
        <taxon>Poales</taxon>
        <taxon>Cyperaceae</taxon>
        <taxon>Cyperoideae</taxon>
        <taxon>Rhynchosporeae</taxon>
        <taxon>Rhynchospora</taxon>
    </lineage>
</organism>
<dbReference type="InterPro" id="IPR011707">
    <property type="entry name" value="Cu-oxidase-like_N"/>
</dbReference>